<name>A0A9W7AF91_9STRA</name>
<organism evidence="1 2">
    <name type="scientific">Triparma retinervis</name>
    <dbReference type="NCBI Taxonomy" id="2557542"/>
    <lineage>
        <taxon>Eukaryota</taxon>
        <taxon>Sar</taxon>
        <taxon>Stramenopiles</taxon>
        <taxon>Ochrophyta</taxon>
        <taxon>Bolidophyceae</taxon>
        <taxon>Parmales</taxon>
        <taxon>Triparmaceae</taxon>
        <taxon>Triparma</taxon>
    </lineage>
</organism>
<feature type="non-terminal residue" evidence="1">
    <location>
        <position position="1"/>
    </location>
</feature>
<proteinExistence type="predicted"/>
<reference evidence="1" key="1">
    <citation type="submission" date="2022-07" db="EMBL/GenBank/DDBJ databases">
        <title>Genome analysis of Parmales, a sister group of diatoms, reveals the evolutionary specialization of diatoms from phago-mixotrophs to photoautotrophs.</title>
        <authorList>
            <person name="Ban H."/>
            <person name="Sato S."/>
            <person name="Yoshikawa S."/>
            <person name="Kazumasa Y."/>
            <person name="Nakamura Y."/>
            <person name="Ichinomiya M."/>
            <person name="Saitoh K."/>
            <person name="Sato N."/>
            <person name="Blanc-Mathieu R."/>
            <person name="Endo H."/>
            <person name="Kuwata A."/>
            <person name="Ogata H."/>
        </authorList>
    </citation>
    <scope>NUCLEOTIDE SEQUENCE</scope>
</reference>
<keyword evidence="2" id="KW-1185">Reference proteome</keyword>
<dbReference type="EMBL" id="BRXZ01001258">
    <property type="protein sequence ID" value="GMH66685.1"/>
    <property type="molecule type" value="Genomic_DNA"/>
</dbReference>
<evidence type="ECO:0000313" key="2">
    <source>
        <dbReference type="Proteomes" id="UP001165082"/>
    </source>
</evidence>
<sequence>MREKLYDVIGEVGFKFWRGTLGAALWDYFSWKVEEFEVGEGLFKQIERRKRLIFRPSRSNCTVLGSVVSLGALPSLLRSCLRLGEGSEMDRVVEAVRTYVNRGEEGGKIRAIPRPNGEGEGVKKDRETYLSVLVSHYSSSSISSPAVYVKLFGMGMKMSDCKSFKLAVKGHEGGRWREMWGSDWKAWTGMVAAENKGGEGGKEYWRLYGSEE</sequence>
<protein>
    <submittedName>
        <fullName evidence="1">Uncharacterized protein</fullName>
    </submittedName>
</protein>
<gene>
    <name evidence="1" type="ORF">TrRE_jg8517</name>
</gene>
<evidence type="ECO:0000313" key="1">
    <source>
        <dbReference type="EMBL" id="GMH66685.1"/>
    </source>
</evidence>
<dbReference type="Proteomes" id="UP001165082">
    <property type="component" value="Unassembled WGS sequence"/>
</dbReference>
<comment type="caution">
    <text evidence="1">The sequence shown here is derived from an EMBL/GenBank/DDBJ whole genome shotgun (WGS) entry which is preliminary data.</text>
</comment>
<dbReference type="AlphaFoldDB" id="A0A9W7AF91"/>
<accession>A0A9W7AF91</accession>